<proteinExistence type="predicted"/>
<dbReference type="Proteomes" id="UP001597145">
    <property type="component" value="Unassembled WGS sequence"/>
</dbReference>
<sequence>MKPGWPAARIAEPLGIAQVTVHKWVRRSRSGTLTERR</sequence>
<organism evidence="2 3">
    <name type="scientific">Pseudonocardia aurantiaca</name>
    <dbReference type="NCBI Taxonomy" id="75290"/>
    <lineage>
        <taxon>Bacteria</taxon>
        <taxon>Bacillati</taxon>
        <taxon>Actinomycetota</taxon>
        <taxon>Actinomycetes</taxon>
        <taxon>Pseudonocardiales</taxon>
        <taxon>Pseudonocardiaceae</taxon>
        <taxon>Pseudonocardia</taxon>
    </lineage>
</organism>
<dbReference type="EMBL" id="JBHUCP010000021">
    <property type="protein sequence ID" value="MFD1532874.1"/>
    <property type="molecule type" value="Genomic_DNA"/>
</dbReference>
<name>A0ABW4FSA2_9PSEU</name>
<keyword evidence="3" id="KW-1185">Reference proteome</keyword>
<gene>
    <name evidence="2" type="ORF">ACFSCY_25960</name>
</gene>
<comment type="caution">
    <text evidence="2">The sequence shown here is derived from an EMBL/GenBank/DDBJ whole genome shotgun (WGS) entry which is preliminary data.</text>
</comment>
<feature type="domain" description="Terminase ATPase subunit N-terminal" evidence="1">
    <location>
        <begin position="4"/>
        <end position="31"/>
    </location>
</feature>
<dbReference type="Pfam" id="PF06056">
    <property type="entry name" value="Terminase_5"/>
    <property type="match status" value="1"/>
</dbReference>
<dbReference type="InterPro" id="IPR010332">
    <property type="entry name" value="ATPase_terminase-su_N"/>
</dbReference>
<evidence type="ECO:0000313" key="3">
    <source>
        <dbReference type="Proteomes" id="UP001597145"/>
    </source>
</evidence>
<accession>A0ABW4FSA2</accession>
<evidence type="ECO:0000313" key="2">
    <source>
        <dbReference type="EMBL" id="MFD1532874.1"/>
    </source>
</evidence>
<evidence type="ECO:0000259" key="1">
    <source>
        <dbReference type="Pfam" id="PF06056"/>
    </source>
</evidence>
<reference evidence="3" key="1">
    <citation type="journal article" date="2019" name="Int. J. Syst. Evol. Microbiol.">
        <title>The Global Catalogue of Microorganisms (GCM) 10K type strain sequencing project: providing services to taxonomists for standard genome sequencing and annotation.</title>
        <authorList>
            <consortium name="The Broad Institute Genomics Platform"/>
            <consortium name="The Broad Institute Genome Sequencing Center for Infectious Disease"/>
            <person name="Wu L."/>
            <person name="Ma J."/>
        </authorList>
    </citation>
    <scope>NUCLEOTIDE SEQUENCE [LARGE SCALE GENOMIC DNA]</scope>
    <source>
        <strain evidence="3">JCM 12165</strain>
    </source>
</reference>
<protein>
    <recommendedName>
        <fullName evidence="1">Terminase ATPase subunit N-terminal domain-containing protein</fullName>
    </recommendedName>
</protein>
<dbReference type="RefSeq" id="WP_379659928.1">
    <property type="nucleotide sequence ID" value="NZ_BAAAJG010000010.1"/>
</dbReference>